<dbReference type="AlphaFoldDB" id="A0AAW1IAX2"/>
<dbReference type="Proteomes" id="UP001458880">
    <property type="component" value="Unassembled WGS sequence"/>
</dbReference>
<gene>
    <name evidence="1" type="ORF">QE152_g37350</name>
</gene>
<protein>
    <submittedName>
        <fullName evidence="1">Uncharacterized protein</fullName>
    </submittedName>
</protein>
<reference evidence="1 2" key="1">
    <citation type="journal article" date="2024" name="BMC Genomics">
        <title>De novo assembly and annotation of Popillia japonica's genome with initial clues to its potential as an invasive pest.</title>
        <authorList>
            <person name="Cucini C."/>
            <person name="Boschi S."/>
            <person name="Funari R."/>
            <person name="Cardaioli E."/>
            <person name="Iannotti N."/>
            <person name="Marturano G."/>
            <person name="Paoli F."/>
            <person name="Bruttini M."/>
            <person name="Carapelli A."/>
            <person name="Frati F."/>
            <person name="Nardi F."/>
        </authorList>
    </citation>
    <scope>NUCLEOTIDE SEQUENCE [LARGE SCALE GENOMIC DNA]</scope>
    <source>
        <strain evidence="1">DMR45628</strain>
    </source>
</reference>
<organism evidence="1 2">
    <name type="scientific">Popillia japonica</name>
    <name type="common">Japanese beetle</name>
    <dbReference type="NCBI Taxonomy" id="7064"/>
    <lineage>
        <taxon>Eukaryota</taxon>
        <taxon>Metazoa</taxon>
        <taxon>Ecdysozoa</taxon>
        <taxon>Arthropoda</taxon>
        <taxon>Hexapoda</taxon>
        <taxon>Insecta</taxon>
        <taxon>Pterygota</taxon>
        <taxon>Neoptera</taxon>
        <taxon>Endopterygota</taxon>
        <taxon>Coleoptera</taxon>
        <taxon>Polyphaga</taxon>
        <taxon>Scarabaeiformia</taxon>
        <taxon>Scarabaeidae</taxon>
        <taxon>Rutelinae</taxon>
        <taxon>Popillia</taxon>
    </lineage>
</organism>
<keyword evidence="2" id="KW-1185">Reference proteome</keyword>
<sequence length="113" mass="13061">MSAAKFLTRSHLQIIMCYANVQRKFLKGKGDNVDKQWAVLTPLLNSLSNHTTMSKGRKDAFQQFKKDARKKHRNNEKLTVFEKKFIMLKYSVSNKNRNGSISHSVVFAARKTE</sequence>
<accession>A0AAW1IAX2</accession>
<proteinExistence type="predicted"/>
<comment type="caution">
    <text evidence="1">The sequence shown here is derived from an EMBL/GenBank/DDBJ whole genome shotgun (WGS) entry which is preliminary data.</text>
</comment>
<dbReference type="EMBL" id="JASPKY010000721">
    <property type="protein sequence ID" value="KAK9686231.1"/>
    <property type="molecule type" value="Genomic_DNA"/>
</dbReference>
<evidence type="ECO:0000313" key="1">
    <source>
        <dbReference type="EMBL" id="KAK9686231.1"/>
    </source>
</evidence>
<name>A0AAW1IAX2_POPJA</name>
<evidence type="ECO:0000313" key="2">
    <source>
        <dbReference type="Proteomes" id="UP001458880"/>
    </source>
</evidence>